<protein>
    <submittedName>
        <fullName evidence="2">Uncharacterized protein</fullName>
    </submittedName>
</protein>
<feature type="compositionally biased region" description="Low complexity" evidence="1">
    <location>
        <begin position="212"/>
        <end position="222"/>
    </location>
</feature>
<accession>A0A427Y3F8</accession>
<feature type="region of interest" description="Disordered" evidence="1">
    <location>
        <begin position="71"/>
        <end position="122"/>
    </location>
</feature>
<reference evidence="2 3" key="1">
    <citation type="submission" date="2018-11" db="EMBL/GenBank/DDBJ databases">
        <title>Genome sequence of Saitozyma podzolica DSM 27192.</title>
        <authorList>
            <person name="Aliyu H."/>
            <person name="Gorte O."/>
            <person name="Ochsenreither K."/>
        </authorList>
    </citation>
    <scope>NUCLEOTIDE SEQUENCE [LARGE SCALE GENOMIC DNA]</scope>
    <source>
        <strain evidence="2 3">DSM 27192</strain>
    </source>
</reference>
<dbReference type="AlphaFoldDB" id="A0A427Y3F8"/>
<dbReference type="OrthoDB" id="2564822at2759"/>
<organism evidence="2 3">
    <name type="scientific">Saitozyma podzolica</name>
    <dbReference type="NCBI Taxonomy" id="1890683"/>
    <lineage>
        <taxon>Eukaryota</taxon>
        <taxon>Fungi</taxon>
        <taxon>Dikarya</taxon>
        <taxon>Basidiomycota</taxon>
        <taxon>Agaricomycotina</taxon>
        <taxon>Tremellomycetes</taxon>
        <taxon>Tremellales</taxon>
        <taxon>Trimorphomycetaceae</taxon>
        <taxon>Saitozyma</taxon>
    </lineage>
</organism>
<proteinExistence type="predicted"/>
<evidence type="ECO:0000256" key="1">
    <source>
        <dbReference type="SAM" id="MobiDB-lite"/>
    </source>
</evidence>
<feature type="compositionally biased region" description="Low complexity" evidence="1">
    <location>
        <begin position="79"/>
        <end position="122"/>
    </location>
</feature>
<keyword evidence="3" id="KW-1185">Reference proteome</keyword>
<gene>
    <name evidence="2" type="ORF">EHS25_004931</name>
</gene>
<name>A0A427Y3F8_9TREE</name>
<evidence type="ECO:0000313" key="2">
    <source>
        <dbReference type="EMBL" id="RSH85535.1"/>
    </source>
</evidence>
<dbReference type="EMBL" id="RSCD01000020">
    <property type="protein sequence ID" value="RSH85535.1"/>
    <property type="molecule type" value="Genomic_DNA"/>
</dbReference>
<comment type="caution">
    <text evidence="2">The sequence shown here is derived from an EMBL/GenBank/DDBJ whole genome shotgun (WGS) entry which is preliminary data.</text>
</comment>
<feature type="region of interest" description="Disordered" evidence="1">
    <location>
        <begin position="137"/>
        <end position="246"/>
    </location>
</feature>
<feature type="compositionally biased region" description="Low complexity" evidence="1">
    <location>
        <begin position="229"/>
        <end position="246"/>
    </location>
</feature>
<evidence type="ECO:0000313" key="3">
    <source>
        <dbReference type="Proteomes" id="UP000279259"/>
    </source>
</evidence>
<dbReference type="PANTHER" id="PTHR34863">
    <property type="entry name" value="EXPRESSED PROTEIN"/>
    <property type="match status" value="1"/>
</dbReference>
<dbReference type="PANTHER" id="PTHR34863:SF1">
    <property type="entry name" value="OTU DOMAIN-CONTAINING PROTEIN"/>
    <property type="match status" value="1"/>
</dbReference>
<sequence length="801" mass="88105">MSTPKRSGACMRCGQHYIDLLDHIKKKHRDDKSTTRDIKDSNLVVCPCGRVVPNHAGLIKHRLRYGCAKATPRPSIRGSSPLASPSSPADVAHRPLPSSSPLSTAPPSTSTTTSQLSSAPTTPRVDLFARLTLHTRLSSSPASSSTRHRLSRLASSTPQRSPRLASQIRSPVYVDHDYGGDGMELDAMPDQDGSRQSVGGSVWIPSVHSEASSTPTSPSSPSTTPPSPTRHSLTPSSTSPASPTSLSPTLLAALEEEPFPLDHRSGSSPPPGQDVRDQPFMDQFKLLMDLDYGDDILAGLDPQPMDVDRWELVLSPEEYLNRFKDSLADIQLISRATLRRLHTTYHRGPAFDRSPSFKSSTGIRLLSPGDSGVEQLRPALISPDGNLDHPEPLHLTWLPRSRPDTRKRGNGTMTVSISCRALEHKNLVIDKLDDQPVFIHCLTAVGCDTIRLKAYGQKMPMTEDFLHTEPAQTDHRWAEHNEWDIGTSFASPYTWLFASATGRRHGIQHYPTLVPGSRDYGTVNLQSSHRGRHFTVKVYPRLVPVIKSFNSHLQGGIPRTLRGVRNQVEAALRMIQSMTGRDGMGLGGFRIEVTVKAPSLHEATQAVRRTGFLDPQYWPGLGEGPHAQHLISAKLVERVAFLENANWVYQQAVLGKVFHGQAGDKPSKQQVQALTDILNALGWNNGLRSPTKSLAAYAWWNMSAAAAPTLFNVLSEIYQTDDQIRALFQLARANTTGDGLPCKAHPNNHHHRYQVNNGQPFRIRCCMHGCYHKLQRAAIIHCIADLVNCDVVDGSRLGLDG</sequence>
<dbReference type="Proteomes" id="UP000279259">
    <property type="component" value="Unassembled WGS sequence"/>
</dbReference>